<evidence type="ECO:0000313" key="2">
    <source>
        <dbReference type="EMBL" id="KKQ92170.1"/>
    </source>
</evidence>
<comment type="subcellular location">
    <subcellularLocation>
        <location evidence="1">Cell membrane</location>
        <topology evidence="1">Peripheral membrane protein</topology>
        <orientation evidence="1">Cytoplasmic side</orientation>
    </subcellularLocation>
</comment>
<dbReference type="AlphaFoldDB" id="A0A0G0LVZ0"/>
<keyword evidence="1" id="KW-0472">Membrane</keyword>
<evidence type="ECO:0000256" key="1">
    <source>
        <dbReference type="HAMAP-Rule" id="MF_00386"/>
    </source>
</evidence>
<comment type="caution">
    <text evidence="2">The sequence shown here is derived from an EMBL/GenBank/DDBJ whole genome shotgun (WGS) entry which is preliminary data.</text>
</comment>
<dbReference type="NCBIfam" id="TIGR00278">
    <property type="entry name" value="membrane protein insertion efficiency factor YidD"/>
    <property type="match status" value="1"/>
</dbReference>
<accession>A0A0G0LVZ0</accession>
<dbReference type="PATRIC" id="fig|1618572.3.peg.627"/>
<dbReference type="PANTHER" id="PTHR33383">
    <property type="entry name" value="MEMBRANE PROTEIN INSERTION EFFICIENCY FACTOR-RELATED"/>
    <property type="match status" value="1"/>
</dbReference>
<evidence type="ECO:0000313" key="3">
    <source>
        <dbReference type="Proteomes" id="UP000034774"/>
    </source>
</evidence>
<dbReference type="EMBL" id="LBVU01000003">
    <property type="protein sequence ID" value="KKQ92170.1"/>
    <property type="molecule type" value="Genomic_DNA"/>
</dbReference>
<dbReference type="PANTHER" id="PTHR33383:SF1">
    <property type="entry name" value="MEMBRANE PROTEIN INSERTION EFFICIENCY FACTOR-RELATED"/>
    <property type="match status" value="1"/>
</dbReference>
<protein>
    <recommendedName>
        <fullName evidence="1">Putative membrane protein insertion efficiency factor</fullName>
    </recommendedName>
</protein>
<name>A0A0G0LVZ0_9BACT</name>
<dbReference type="STRING" id="1618572.UT17_C0003G0193"/>
<dbReference type="Proteomes" id="UP000034774">
    <property type="component" value="Unassembled WGS sequence"/>
</dbReference>
<proteinExistence type="inferred from homology"/>
<dbReference type="SMART" id="SM01234">
    <property type="entry name" value="Haemolytic"/>
    <property type="match status" value="1"/>
</dbReference>
<sequence length="78" mass="8790">MNKFLIAAIKFYKKTISPVFEQVFGKACRFTPTCSEYTIEALERFGAARGFSLGFKRVLKCHPWGGSGWNPVPDSIKN</sequence>
<gene>
    <name evidence="2" type="ORF">UT17_C0003G0193</name>
</gene>
<comment type="function">
    <text evidence="1">Could be involved in insertion of integral membrane proteins into the membrane.</text>
</comment>
<dbReference type="InterPro" id="IPR002696">
    <property type="entry name" value="Membr_insert_effic_factor_YidD"/>
</dbReference>
<keyword evidence="1" id="KW-1003">Cell membrane</keyword>
<organism evidence="2 3">
    <name type="scientific">Candidatus Woesebacteria bacterium GW2011_GWB1_39_10</name>
    <dbReference type="NCBI Taxonomy" id="1618572"/>
    <lineage>
        <taxon>Bacteria</taxon>
        <taxon>Candidatus Woeseibacteriota</taxon>
    </lineage>
</organism>
<dbReference type="HAMAP" id="MF_00386">
    <property type="entry name" value="UPF0161_YidD"/>
    <property type="match status" value="1"/>
</dbReference>
<dbReference type="GO" id="GO:0005886">
    <property type="term" value="C:plasma membrane"/>
    <property type="evidence" value="ECO:0007669"/>
    <property type="project" value="UniProtKB-SubCell"/>
</dbReference>
<comment type="similarity">
    <text evidence="1">Belongs to the UPF0161 family.</text>
</comment>
<dbReference type="Pfam" id="PF01809">
    <property type="entry name" value="YidD"/>
    <property type="match status" value="1"/>
</dbReference>
<reference evidence="2 3" key="1">
    <citation type="journal article" date="2015" name="Nature">
        <title>rRNA introns, odd ribosomes, and small enigmatic genomes across a large radiation of phyla.</title>
        <authorList>
            <person name="Brown C.T."/>
            <person name="Hug L.A."/>
            <person name="Thomas B.C."/>
            <person name="Sharon I."/>
            <person name="Castelle C.J."/>
            <person name="Singh A."/>
            <person name="Wilkins M.J."/>
            <person name="Williams K.H."/>
            <person name="Banfield J.F."/>
        </authorList>
    </citation>
    <scope>NUCLEOTIDE SEQUENCE [LARGE SCALE GENOMIC DNA]</scope>
</reference>